<reference evidence="1" key="1">
    <citation type="journal article" date="2005" name="Proc. Natl. Acad. Sci. U.S.A.">
        <title>The psychrophilic lifestyle as revealed by the genome sequence of Colwellia psychrerythraea 34H through genomic and proteomic analyses.</title>
        <authorList>
            <person name="Methe B.A."/>
            <person name="Nelson K.E."/>
            <person name="Deming J.W."/>
            <person name="Momen B."/>
            <person name="Melamud E."/>
            <person name="Zhang X."/>
            <person name="Moult J."/>
            <person name="Madupu R."/>
            <person name="Nelson W.C."/>
            <person name="Dodson R.J."/>
            <person name="Brinkac L.M."/>
            <person name="Daugherty S.C."/>
            <person name="Durkin A.S."/>
            <person name="DeBoy R.T."/>
            <person name="Kolonay J.F."/>
            <person name="Sullivan S.A."/>
            <person name="Zhou L."/>
            <person name="Davidsen T.M."/>
            <person name="Wu M."/>
            <person name="Huston A.L."/>
            <person name="Lewis M."/>
            <person name="Weaver B."/>
            <person name="Weidman J.F."/>
            <person name="Khouri H."/>
            <person name="Utterback T.R."/>
            <person name="Feldblyum T.V."/>
            <person name="Fraser C.M."/>
        </authorList>
    </citation>
    <scope>NUCLEOTIDE SEQUENCE [LARGE SCALE GENOMIC DNA]</scope>
    <source>
        <strain evidence="1">34H</strain>
    </source>
</reference>
<evidence type="ECO:0000313" key="2">
    <source>
        <dbReference type="Proteomes" id="UP000000547"/>
    </source>
</evidence>
<accession>Q489X8</accession>
<evidence type="ECO:0000313" key="1">
    <source>
        <dbReference type="EMBL" id="AAZ25660.1"/>
    </source>
</evidence>
<sequence length="33" mass="4025">MIEYPMVMVYLWSNLIYQSPGTKKHQSLQLMFF</sequence>
<dbReference type="AlphaFoldDB" id="Q489X8"/>
<protein>
    <submittedName>
        <fullName evidence="1">Uncharacterized protein</fullName>
    </submittedName>
</protein>
<dbReference type="EMBL" id="CP000083">
    <property type="protein sequence ID" value="AAZ25660.1"/>
    <property type="molecule type" value="Genomic_DNA"/>
</dbReference>
<dbReference type="KEGG" id="cps:CPS_0378"/>
<name>Q489X8_COLP3</name>
<gene>
    <name evidence="1" type="ordered locus">CPS_0378</name>
</gene>
<organism evidence="1 2">
    <name type="scientific">Colwellia psychrerythraea (strain 34H / ATCC BAA-681)</name>
    <name type="common">Vibrio psychroerythus</name>
    <dbReference type="NCBI Taxonomy" id="167879"/>
    <lineage>
        <taxon>Bacteria</taxon>
        <taxon>Pseudomonadati</taxon>
        <taxon>Pseudomonadota</taxon>
        <taxon>Gammaproteobacteria</taxon>
        <taxon>Alteromonadales</taxon>
        <taxon>Colwelliaceae</taxon>
        <taxon>Colwellia</taxon>
    </lineage>
</organism>
<dbReference type="HOGENOM" id="CLU_3381346_0_0_6"/>
<dbReference type="Proteomes" id="UP000000547">
    <property type="component" value="Chromosome"/>
</dbReference>
<proteinExistence type="predicted"/>